<dbReference type="EMBL" id="QXIR01000055">
    <property type="protein sequence ID" value="RIW27424.1"/>
    <property type="molecule type" value="Genomic_DNA"/>
</dbReference>
<gene>
    <name evidence="2" type="ORF">D3H55_23005</name>
</gene>
<organism evidence="2 3">
    <name type="scientific">Bacillus salacetis</name>
    <dbReference type="NCBI Taxonomy" id="2315464"/>
    <lineage>
        <taxon>Bacteria</taxon>
        <taxon>Bacillati</taxon>
        <taxon>Bacillota</taxon>
        <taxon>Bacilli</taxon>
        <taxon>Bacillales</taxon>
        <taxon>Bacillaceae</taxon>
        <taxon>Bacillus</taxon>
    </lineage>
</organism>
<dbReference type="Pfam" id="PF08447">
    <property type="entry name" value="PAS_3"/>
    <property type="match status" value="1"/>
</dbReference>
<dbReference type="InterPro" id="IPR035965">
    <property type="entry name" value="PAS-like_dom_sf"/>
</dbReference>
<comment type="caution">
    <text evidence="2">The sequence shown here is derived from an EMBL/GenBank/DDBJ whole genome shotgun (WGS) entry which is preliminary data.</text>
</comment>
<dbReference type="Gene3D" id="3.30.70.270">
    <property type="match status" value="1"/>
</dbReference>
<dbReference type="SUPFAM" id="SSF55073">
    <property type="entry name" value="Nucleotide cyclase"/>
    <property type="match status" value="1"/>
</dbReference>
<dbReference type="InterPro" id="IPR052155">
    <property type="entry name" value="Biofilm_reg_signaling"/>
</dbReference>
<dbReference type="PROSITE" id="PS50887">
    <property type="entry name" value="GGDEF"/>
    <property type="match status" value="1"/>
</dbReference>
<evidence type="ECO:0000313" key="2">
    <source>
        <dbReference type="EMBL" id="RIW27424.1"/>
    </source>
</evidence>
<dbReference type="OrthoDB" id="9759607at2"/>
<feature type="domain" description="GGDEF" evidence="1">
    <location>
        <begin position="187"/>
        <end position="314"/>
    </location>
</feature>
<dbReference type="Proteomes" id="UP000265801">
    <property type="component" value="Unassembled WGS sequence"/>
</dbReference>
<dbReference type="Gene3D" id="3.30.450.20">
    <property type="entry name" value="PAS domain"/>
    <property type="match status" value="1"/>
</dbReference>
<dbReference type="NCBIfam" id="TIGR00229">
    <property type="entry name" value="sensory_box"/>
    <property type="match status" value="1"/>
</dbReference>
<dbReference type="InterPro" id="IPR013655">
    <property type="entry name" value="PAS_fold_3"/>
</dbReference>
<dbReference type="PANTHER" id="PTHR44757">
    <property type="entry name" value="DIGUANYLATE CYCLASE DGCP"/>
    <property type="match status" value="1"/>
</dbReference>
<dbReference type="InterPro" id="IPR000014">
    <property type="entry name" value="PAS"/>
</dbReference>
<dbReference type="Pfam" id="PF00990">
    <property type="entry name" value="GGDEF"/>
    <property type="match status" value="1"/>
</dbReference>
<dbReference type="InterPro" id="IPR029787">
    <property type="entry name" value="Nucleotide_cyclase"/>
</dbReference>
<sequence length="314" mass="36272">MGIWMLTGGIAAGIVLFKAFDYIKNSEARENEKRIFQLVERSRDIIYYCETKPVLKFRYLSPSIDSLLGSGIQVRSMVNADTCMEIIHPDDRDILEKKISGEWDYNKPIVQRWRDTEGNYKYFEEFATPIYKNGEMTAIQGVIRNIDEKMQLQKELVYKAHHDGLSGLYNRLFFENESSLLDESKDHPVALLLCDLDELKYYNDTHGHRTGDELIKETSKILRTLQNEHVLVSRIGGDEFAILIKDPGKYRPEEMKDAIRQKIASYNRSSKNINIMLSIGDASSSSSLGKMNELYISADRSMYEEKRGRKKVLN</sequence>
<reference evidence="2 3" key="1">
    <citation type="submission" date="2018-09" db="EMBL/GenBank/DDBJ databases">
        <title>Bacillus saliacetes sp. nov., isolated from Thai shrimp paste (Ka-pi).</title>
        <authorList>
            <person name="Daroonpunt R."/>
            <person name="Tanasupawat S."/>
            <person name="Yiamsombut S."/>
        </authorList>
    </citation>
    <scope>NUCLEOTIDE SEQUENCE [LARGE SCALE GENOMIC DNA]</scope>
    <source>
        <strain evidence="2 3">SKP7-4</strain>
    </source>
</reference>
<evidence type="ECO:0000259" key="1">
    <source>
        <dbReference type="PROSITE" id="PS50887"/>
    </source>
</evidence>
<dbReference type="CDD" id="cd01949">
    <property type="entry name" value="GGDEF"/>
    <property type="match status" value="1"/>
</dbReference>
<name>A0A3A1QP45_9BACI</name>
<evidence type="ECO:0000313" key="3">
    <source>
        <dbReference type="Proteomes" id="UP000265801"/>
    </source>
</evidence>
<accession>A0A3A1QP45</accession>
<dbReference type="SUPFAM" id="SSF55785">
    <property type="entry name" value="PYP-like sensor domain (PAS domain)"/>
    <property type="match status" value="1"/>
</dbReference>
<dbReference type="InterPro" id="IPR043128">
    <property type="entry name" value="Rev_trsase/Diguanyl_cyclase"/>
</dbReference>
<dbReference type="NCBIfam" id="TIGR00254">
    <property type="entry name" value="GGDEF"/>
    <property type="match status" value="1"/>
</dbReference>
<protein>
    <submittedName>
        <fullName evidence="2">Diguanylate cyclase</fullName>
    </submittedName>
</protein>
<dbReference type="SMART" id="SM00267">
    <property type="entry name" value="GGDEF"/>
    <property type="match status" value="1"/>
</dbReference>
<dbReference type="RefSeq" id="WP_119549661.1">
    <property type="nucleotide sequence ID" value="NZ_QXIR01000055.1"/>
</dbReference>
<keyword evidence="3" id="KW-1185">Reference proteome</keyword>
<dbReference type="InterPro" id="IPR000160">
    <property type="entry name" value="GGDEF_dom"/>
</dbReference>
<proteinExistence type="predicted"/>
<dbReference type="PANTHER" id="PTHR44757:SF2">
    <property type="entry name" value="BIOFILM ARCHITECTURE MAINTENANCE PROTEIN MBAA"/>
    <property type="match status" value="1"/>
</dbReference>
<dbReference type="AlphaFoldDB" id="A0A3A1QP45"/>